<feature type="domain" description="Aminotransferase class I/classII large" evidence="8">
    <location>
        <begin position="50"/>
        <end position="367"/>
    </location>
</feature>
<protein>
    <recommendedName>
        <fullName evidence="7">Aminotransferase</fullName>
        <ecNumber evidence="7">2.6.1.-</ecNumber>
    </recommendedName>
</protein>
<dbReference type="Gene3D" id="3.40.640.10">
    <property type="entry name" value="Type I PLP-dependent aspartate aminotransferase-like (Major domain)"/>
    <property type="match status" value="1"/>
</dbReference>
<dbReference type="InterPro" id="IPR050596">
    <property type="entry name" value="AspAT/PAT-like"/>
</dbReference>
<keyword evidence="3 7" id="KW-0032">Aminotransferase</keyword>
<dbReference type="RefSeq" id="WP_127705332.1">
    <property type="nucleotide sequence ID" value="NZ_SACO01000001.1"/>
</dbReference>
<evidence type="ECO:0000256" key="5">
    <source>
        <dbReference type="ARBA" id="ARBA00022898"/>
    </source>
</evidence>
<dbReference type="InterPro" id="IPR004838">
    <property type="entry name" value="NHTrfase_class1_PyrdxlP-BS"/>
</dbReference>
<dbReference type="GO" id="GO:0004069">
    <property type="term" value="F:L-aspartate:2-oxoglutarate aminotransferase activity"/>
    <property type="evidence" value="ECO:0007669"/>
    <property type="project" value="UniProtKB-EC"/>
</dbReference>
<organism evidence="9 10">
    <name type="scientific">Novosphingobium umbonatum</name>
    <dbReference type="NCBI Taxonomy" id="1908524"/>
    <lineage>
        <taxon>Bacteria</taxon>
        <taxon>Pseudomonadati</taxon>
        <taxon>Pseudomonadota</taxon>
        <taxon>Alphaproteobacteria</taxon>
        <taxon>Sphingomonadales</taxon>
        <taxon>Sphingomonadaceae</taxon>
        <taxon>Novosphingobium</taxon>
    </lineage>
</organism>
<evidence type="ECO:0000256" key="1">
    <source>
        <dbReference type="ARBA" id="ARBA00001933"/>
    </source>
</evidence>
<dbReference type="InterPro" id="IPR015424">
    <property type="entry name" value="PyrdxlP-dep_Trfase"/>
</dbReference>
<dbReference type="Proteomes" id="UP000282837">
    <property type="component" value="Unassembled WGS sequence"/>
</dbReference>
<dbReference type="GO" id="GO:0006520">
    <property type="term" value="P:amino acid metabolic process"/>
    <property type="evidence" value="ECO:0007669"/>
    <property type="project" value="InterPro"/>
</dbReference>
<sequence length="385" mass="40939">MTATIDPFRAMAIGQLAHALAAQGRSIIHMEYGQPSTSAPAAALAKAHHVLDSEAQGYWESAPLKERIALHYAQTQGVTIAPEQVILTCGASPALVLALNSAFAPGARIATARPGYVAYRNTVKALHMQLVEVPCGAEQGYQISAAALAALEPAPDGVIIASPANPTGTIIPPAELKAIAQVCQQRGIRIISDEIYHGLSYTGPCVSLLAYAPDALVVNSFSKYFSMPGWRLGWLVAPHDLVEAAYARMSNLFLTPPVLAQHAGLAAFDCTQELEGHITTYAANRQAMLDALPALGLAKIAPPDGAFYIWADIGHLTDDSMAFCTRLLQDTGVACAPGVDFDSETGHRFMRFSFAVSTPLVEEAIARMIPWFAQRAAEKGINPPL</sequence>
<comment type="similarity">
    <text evidence="2 7">Belongs to the class-I pyridoxal-phosphate-dependent aminotransferase family.</text>
</comment>
<keyword evidence="5" id="KW-0663">Pyridoxal phosphate</keyword>
<dbReference type="EC" id="2.6.1.-" evidence="7"/>
<evidence type="ECO:0000313" key="9">
    <source>
        <dbReference type="EMBL" id="RVU07719.1"/>
    </source>
</evidence>
<accession>A0A3S2UUZ5</accession>
<evidence type="ECO:0000256" key="7">
    <source>
        <dbReference type="RuleBase" id="RU000481"/>
    </source>
</evidence>
<name>A0A3S2UUZ5_9SPHN</name>
<dbReference type="Pfam" id="PF00155">
    <property type="entry name" value="Aminotran_1_2"/>
    <property type="match status" value="1"/>
</dbReference>
<dbReference type="PANTHER" id="PTHR46383:SF2">
    <property type="entry name" value="AMINOTRANSFERASE"/>
    <property type="match status" value="1"/>
</dbReference>
<dbReference type="GO" id="GO:0030170">
    <property type="term" value="F:pyridoxal phosphate binding"/>
    <property type="evidence" value="ECO:0007669"/>
    <property type="project" value="InterPro"/>
</dbReference>
<dbReference type="CDD" id="cd00609">
    <property type="entry name" value="AAT_like"/>
    <property type="match status" value="1"/>
</dbReference>
<evidence type="ECO:0000256" key="2">
    <source>
        <dbReference type="ARBA" id="ARBA00007441"/>
    </source>
</evidence>
<comment type="catalytic activity">
    <reaction evidence="6">
        <text>L-aspartate + 2-oxoglutarate = oxaloacetate + L-glutamate</text>
        <dbReference type="Rhea" id="RHEA:21824"/>
        <dbReference type="ChEBI" id="CHEBI:16452"/>
        <dbReference type="ChEBI" id="CHEBI:16810"/>
        <dbReference type="ChEBI" id="CHEBI:29985"/>
        <dbReference type="ChEBI" id="CHEBI:29991"/>
        <dbReference type="EC" id="2.6.1.1"/>
    </reaction>
</comment>
<reference evidence="9 10" key="1">
    <citation type="submission" date="2019-01" db="EMBL/GenBank/DDBJ databases">
        <authorList>
            <person name="Chen W.-M."/>
        </authorList>
    </citation>
    <scope>NUCLEOTIDE SEQUENCE [LARGE SCALE GENOMIC DNA]</scope>
    <source>
        <strain evidence="9 10">FSY-9</strain>
    </source>
</reference>
<comment type="caution">
    <text evidence="9">The sequence shown here is derived from an EMBL/GenBank/DDBJ whole genome shotgun (WGS) entry which is preliminary data.</text>
</comment>
<dbReference type="OrthoDB" id="9804407at2"/>
<keyword evidence="10" id="KW-1185">Reference proteome</keyword>
<dbReference type="AlphaFoldDB" id="A0A3S2UUZ5"/>
<evidence type="ECO:0000259" key="8">
    <source>
        <dbReference type="Pfam" id="PF00155"/>
    </source>
</evidence>
<proteinExistence type="inferred from homology"/>
<dbReference type="InterPro" id="IPR004839">
    <property type="entry name" value="Aminotransferase_I/II_large"/>
</dbReference>
<dbReference type="SUPFAM" id="SSF53383">
    <property type="entry name" value="PLP-dependent transferases"/>
    <property type="match status" value="1"/>
</dbReference>
<dbReference type="InterPro" id="IPR015421">
    <property type="entry name" value="PyrdxlP-dep_Trfase_major"/>
</dbReference>
<comment type="cofactor">
    <cofactor evidence="1 7">
        <name>pyridoxal 5'-phosphate</name>
        <dbReference type="ChEBI" id="CHEBI:597326"/>
    </cofactor>
</comment>
<gene>
    <name evidence="9" type="ORF">EOE18_01135</name>
</gene>
<evidence type="ECO:0000256" key="3">
    <source>
        <dbReference type="ARBA" id="ARBA00022576"/>
    </source>
</evidence>
<dbReference type="PANTHER" id="PTHR46383">
    <property type="entry name" value="ASPARTATE AMINOTRANSFERASE"/>
    <property type="match status" value="1"/>
</dbReference>
<evidence type="ECO:0000313" key="10">
    <source>
        <dbReference type="Proteomes" id="UP000282837"/>
    </source>
</evidence>
<dbReference type="PROSITE" id="PS00105">
    <property type="entry name" value="AA_TRANSFER_CLASS_1"/>
    <property type="match status" value="1"/>
</dbReference>
<dbReference type="EMBL" id="SACO01000001">
    <property type="protein sequence ID" value="RVU07719.1"/>
    <property type="molecule type" value="Genomic_DNA"/>
</dbReference>
<evidence type="ECO:0000256" key="4">
    <source>
        <dbReference type="ARBA" id="ARBA00022679"/>
    </source>
</evidence>
<evidence type="ECO:0000256" key="6">
    <source>
        <dbReference type="ARBA" id="ARBA00049185"/>
    </source>
</evidence>
<keyword evidence="4 7" id="KW-0808">Transferase</keyword>